<feature type="compositionally biased region" description="Basic and acidic residues" evidence="1">
    <location>
        <begin position="275"/>
        <end position="290"/>
    </location>
</feature>
<reference evidence="3" key="1">
    <citation type="submission" date="2018-05" db="EMBL/GenBank/DDBJ databases">
        <title>Draft genome of Mucuna pruriens seed.</title>
        <authorList>
            <person name="Nnadi N.E."/>
            <person name="Vos R."/>
            <person name="Hasami M.H."/>
            <person name="Devisetty U.K."/>
            <person name="Aguiy J.C."/>
        </authorList>
    </citation>
    <scope>NUCLEOTIDE SEQUENCE [LARGE SCALE GENOMIC DNA]</scope>
    <source>
        <strain evidence="3">JCA_2017</strain>
    </source>
</reference>
<dbReference type="InterPro" id="IPR005162">
    <property type="entry name" value="Retrotrans_gag_dom"/>
</dbReference>
<feature type="non-terminal residue" evidence="3">
    <location>
        <position position="1"/>
    </location>
</feature>
<dbReference type="Pfam" id="PF03732">
    <property type="entry name" value="Retrotrans_gag"/>
    <property type="match status" value="1"/>
</dbReference>
<feature type="region of interest" description="Disordered" evidence="1">
    <location>
        <begin position="164"/>
        <end position="194"/>
    </location>
</feature>
<protein>
    <recommendedName>
        <fullName evidence="2">Retrotransposon gag domain-containing protein</fullName>
    </recommendedName>
</protein>
<gene>
    <name evidence="3" type="ORF">CR513_56009</name>
</gene>
<accession>A0A371EH39</accession>
<dbReference type="PANTHER" id="PTHR33223:SF10">
    <property type="entry name" value="AMINOTRANSFERASE-LIKE PLANT MOBILE DOMAIN-CONTAINING PROTEIN"/>
    <property type="match status" value="1"/>
</dbReference>
<dbReference type="AlphaFoldDB" id="A0A371EH39"/>
<dbReference type="Proteomes" id="UP000257109">
    <property type="component" value="Unassembled WGS sequence"/>
</dbReference>
<feature type="region of interest" description="Disordered" evidence="1">
    <location>
        <begin position="271"/>
        <end position="308"/>
    </location>
</feature>
<sequence length="362" mass="40965">MYINRGNDPLSCKLFPGTLRGVAMHWLATLPSRSIRSFNDLAASFVSQFPGTLQGVAMHWLATLPSHSIRSFNDLAFAANRAKRLEVDNLFDIRQAKGETLKSYVARFNNATVRVNDPDQKFFMKAFQKGLRVGSFSDSLALRRPTCAEKHIKVEEDQAYRLEAERHSDAQVTRPTPPGGQKGDPKYPTPQPKDYLLTFTPCADTMGDMPHVVAKIPEGGEGPNDGSQQTRLMRVPQSIRPLHGGIERLIQEGHLGHYILGRGEKDPVCLRSTRKRNEDESLINDRENTRRKERRRERSRSRQRRDTRHWGIITTISGDGASMAKANPRDKRRARDVLAVCGKANTTPSPMITFSERDMRYE</sequence>
<evidence type="ECO:0000313" key="3">
    <source>
        <dbReference type="EMBL" id="RDX65341.1"/>
    </source>
</evidence>
<organism evidence="3 4">
    <name type="scientific">Mucuna pruriens</name>
    <name type="common">Velvet bean</name>
    <name type="synonym">Dolichos pruriens</name>
    <dbReference type="NCBI Taxonomy" id="157652"/>
    <lineage>
        <taxon>Eukaryota</taxon>
        <taxon>Viridiplantae</taxon>
        <taxon>Streptophyta</taxon>
        <taxon>Embryophyta</taxon>
        <taxon>Tracheophyta</taxon>
        <taxon>Spermatophyta</taxon>
        <taxon>Magnoliopsida</taxon>
        <taxon>eudicotyledons</taxon>
        <taxon>Gunneridae</taxon>
        <taxon>Pentapetalae</taxon>
        <taxon>rosids</taxon>
        <taxon>fabids</taxon>
        <taxon>Fabales</taxon>
        <taxon>Fabaceae</taxon>
        <taxon>Papilionoideae</taxon>
        <taxon>50 kb inversion clade</taxon>
        <taxon>NPAAA clade</taxon>
        <taxon>indigoferoid/millettioid clade</taxon>
        <taxon>Phaseoleae</taxon>
        <taxon>Mucuna</taxon>
    </lineage>
</organism>
<evidence type="ECO:0000259" key="2">
    <source>
        <dbReference type="Pfam" id="PF03732"/>
    </source>
</evidence>
<keyword evidence="4" id="KW-1185">Reference proteome</keyword>
<feature type="compositionally biased region" description="Basic residues" evidence="1">
    <location>
        <begin position="291"/>
        <end position="307"/>
    </location>
</feature>
<name>A0A371EH39_MUCPR</name>
<proteinExistence type="predicted"/>
<dbReference type="PANTHER" id="PTHR33223">
    <property type="entry name" value="CCHC-TYPE DOMAIN-CONTAINING PROTEIN"/>
    <property type="match status" value="1"/>
</dbReference>
<evidence type="ECO:0000256" key="1">
    <source>
        <dbReference type="SAM" id="MobiDB-lite"/>
    </source>
</evidence>
<dbReference type="EMBL" id="QJKJ01013956">
    <property type="protein sequence ID" value="RDX65341.1"/>
    <property type="molecule type" value="Genomic_DNA"/>
</dbReference>
<evidence type="ECO:0000313" key="4">
    <source>
        <dbReference type="Proteomes" id="UP000257109"/>
    </source>
</evidence>
<comment type="caution">
    <text evidence="3">The sequence shown here is derived from an EMBL/GenBank/DDBJ whole genome shotgun (WGS) entry which is preliminary data.</text>
</comment>
<feature type="domain" description="Retrotransposon gag" evidence="2">
    <location>
        <begin position="50"/>
        <end position="132"/>
    </location>
</feature>